<proteinExistence type="predicted"/>
<evidence type="ECO:0000313" key="2">
    <source>
        <dbReference type="Proteomes" id="UP000297595"/>
    </source>
</evidence>
<accession>A0A7C8KAY7</accession>
<dbReference type="PROSITE" id="PS51257">
    <property type="entry name" value="PROKAR_LIPOPROTEIN"/>
    <property type="match status" value="1"/>
</dbReference>
<sequence>MRTIIITSIFLLSSLASACNGPREPGSNPNCMGGNYPECVRLRNVLCTGTCWNQPAGECSSSCVLQSQLDCSGYCAGIYSCEDCIKALQMQSPDLPEESARDACSQPGDSYYCNCG</sequence>
<dbReference type="EMBL" id="SOZJ01000003">
    <property type="protein sequence ID" value="TGJ70020.1"/>
    <property type="molecule type" value="Genomic_DNA"/>
</dbReference>
<comment type="caution">
    <text evidence="1">The sequence shown here is derived from an EMBL/GenBank/DDBJ whole genome shotgun (WGS) entry which is preliminary data.</text>
</comment>
<dbReference type="Proteomes" id="UP000297595">
    <property type="component" value="Unassembled WGS sequence"/>
</dbReference>
<evidence type="ECO:0000313" key="1">
    <source>
        <dbReference type="EMBL" id="TGJ70020.1"/>
    </source>
</evidence>
<name>A0A7C8KAY7_ORBOL</name>
<dbReference type="AlphaFoldDB" id="A0A7C8KAY7"/>
<reference evidence="1 2" key="1">
    <citation type="submission" date="2019-03" db="EMBL/GenBank/DDBJ databases">
        <title>Nematode-trapping fungi genome.</title>
        <authorList>
            <person name="Vidal-Diez De Ulzurrun G."/>
        </authorList>
    </citation>
    <scope>NUCLEOTIDE SEQUENCE [LARGE SCALE GENOMIC DNA]</scope>
    <source>
        <strain evidence="1 2">TWF154</strain>
    </source>
</reference>
<dbReference type="OrthoDB" id="5287146at2759"/>
<protein>
    <submittedName>
        <fullName evidence="1">Uncharacterized protein</fullName>
    </submittedName>
</protein>
<organism evidence="1 2">
    <name type="scientific">Orbilia oligospora</name>
    <name type="common">Nematode-trapping fungus</name>
    <name type="synonym">Arthrobotrys oligospora</name>
    <dbReference type="NCBI Taxonomy" id="2813651"/>
    <lineage>
        <taxon>Eukaryota</taxon>
        <taxon>Fungi</taxon>
        <taxon>Dikarya</taxon>
        <taxon>Ascomycota</taxon>
        <taxon>Pezizomycotina</taxon>
        <taxon>Orbiliomycetes</taxon>
        <taxon>Orbiliales</taxon>
        <taxon>Orbiliaceae</taxon>
        <taxon>Orbilia</taxon>
    </lineage>
</organism>
<gene>
    <name evidence="1" type="ORF">EYR41_006017</name>
</gene>